<name>A0A813L2K7_POLGL</name>
<feature type="compositionally biased region" description="Acidic residues" evidence="1">
    <location>
        <begin position="49"/>
        <end position="58"/>
    </location>
</feature>
<evidence type="ECO:0000313" key="3">
    <source>
        <dbReference type="Proteomes" id="UP000626109"/>
    </source>
</evidence>
<reference evidence="2" key="1">
    <citation type="submission" date="2021-02" db="EMBL/GenBank/DDBJ databases">
        <authorList>
            <person name="Dougan E. K."/>
            <person name="Rhodes N."/>
            <person name="Thang M."/>
            <person name="Chan C."/>
        </authorList>
    </citation>
    <scope>NUCLEOTIDE SEQUENCE</scope>
</reference>
<dbReference type="EMBL" id="CAJNNW010033506">
    <property type="protein sequence ID" value="CAE8719277.1"/>
    <property type="molecule type" value="Genomic_DNA"/>
</dbReference>
<accession>A0A813L2K7</accession>
<feature type="region of interest" description="Disordered" evidence="1">
    <location>
        <begin position="44"/>
        <end position="63"/>
    </location>
</feature>
<sequence>EGDVTESQLADLQRLMDEVPRIEAALKNFLSLRMAEILAPSLGLRGKEDEGEDEEAEEPASSAQLQGCARVLLRALNALELPASVEWGLRNPQGDSEGGLAFMERLGAYKVVQILWKRCKSAGQKPGKMLGLTALRIALPEVVPQLMSDVKASAAAAGATESQLRRFIEGFVATTKADSDQGARATDADLVWAEDMNRAIAARQNARRVEAEERTKRAASNGSFAEEMRSALDTCKEDEGEDEDEAQSSVHIEEVQ</sequence>
<protein>
    <submittedName>
        <fullName evidence="2">Uncharacterized protein</fullName>
    </submittedName>
</protein>
<gene>
    <name evidence="2" type="ORF">PGLA2088_LOCUS40555</name>
</gene>
<proteinExistence type="predicted"/>
<feature type="compositionally biased region" description="Basic and acidic residues" evidence="1">
    <location>
        <begin position="226"/>
        <end position="237"/>
    </location>
</feature>
<feature type="region of interest" description="Disordered" evidence="1">
    <location>
        <begin position="208"/>
        <end position="256"/>
    </location>
</feature>
<evidence type="ECO:0000313" key="2">
    <source>
        <dbReference type="EMBL" id="CAE8719277.1"/>
    </source>
</evidence>
<comment type="caution">
    <text evidence="2">The sequence shown here is derived from an EMBL/GenBank/DDBJ whole genome shotgun (WGS) entry which is preliminary data.</text>
</comment>
<organism evidence="2 3">
    <name type="scientific">Polarella glacialis</name>
    <name type="common">Dinoflagellate</name>
    <dbReference type="NCBI Taxonomy" id="89957"/>
    <lineage>
        <taxon>Eukaryota</taxon>
        <taxon>Sar</taxon>
        <taxon>Alveolata</taxon>
        <taxon>Dinophyceae</taxon>
        <taxon>Suessiales</taxon>
        <taxon>Suessiaceae</taxon>
        <taxon>Polarella</taxon>
    </lineage>
</organism>
<dbReference type="AlphaFoldDB" id="A0A813L2K7"/>
<feature type="non-terminal residue" evidence="2">
    <location>
        <position position="1"/>
    </location>
</feature>
<evidence type="ECO:0000256" key="1">
    <source>
        <dbReference type="SAM" id="MobiDB-lite"/>
    </source>
</evidence>
<dbReference type="Proteomes" id="UP000626109">
    <property type="component" value="Unassembled WGS sequence"/>
</dbReference>